<comment type="caution">
    <text evidence="1">The sequence shown here is derived from an EMBL/GenBank/DDBJ whole genome shotgun (WGS) entry which is preliminary data.</text>
</comment>
<dbReference type="Gene3D" id="3.20.20.150">
    <property type="entry name" value="Divalent-metal-dependent TIM barrel enzymes"/>
    <property type="match status" value="1"/>
</dbReference>
<evidence type="ECO:0008006" key="3">
    <source>
        <dbReference type="Google" id="ProtNLM"/>
    </source>
</evidence>
<accession>A0A0G0N0D4</accession>
<name>A0A0G0N0D4_9BACT</name>
<evidence type="ECO:0000313" key="1">
    <source>
        <dbReference type="EMBL" id="KKQ70576.1"/>
    </source>
</evidence>
<reference evidence="1" key="1">
    <citation type="journal article" date="2015" name="Nature">
        <title>rRNA introns, odd ribosomes, and small enigmatic genomes across a large radiation of phyla.</title>
        <authorList>
            <person name="Brown C.T."/>
            <person name="Hug L.A."/>
            <person name="Thomas B.C."/>
            <person name="Sharon I."/>
            <person name="Castelle C.J."/>
            <person name="Singh A."/>
            <person name="Wilkins M.J."/>
            <person name="Williams K.H."/>
            <person name="Banfield J.F."/>
        </authorList>
    </citation>
    <scope>NUCLEOTIDE SEQUENCE [LARGE SCALE GENOMIC DNA]</scope>
</reference>
<dbReference type="AlphaFoldDB" id="A0A0G0N0D4"/>
<sequence length="297" mass="34524">MAWKDNQLIGFSVKNLDEINRVMKFGVNMMEINPHCMAQSGFPLYSYENRSFVPNGINLTYLKNLLKGVVVQIHLPTETTVSINIEKGLNVCVKEHQDIILDWLVMFERIYRKYRLGSVLTWHPPVFSENNNEIFSEKYALKKAKRFFMKLDGIRIKYGYRTKIAIENMTHPKVKAGNLGYQPNHFKKMLCDTRTFGLTIDTGHLRLATKADFANYLALGIPIFNFHFNGNGGVFNPNDWSDDEHLLPRPGNVSGYKKYPQYFRRHRTPIVLEISHLENYSDAELKDFLKKLKKQIA</sequence>
<protein>
    <recommendedName>
        <fullName evidence="3">Xylose isomerase-like TIM barrel domain-containing protein</fullName>
    </recommendedName>
</protein>
<dbReference type="Proteomes" id="UP000034022">
    <property type="component" value="Unassembled WGS sequence"/>
</dbReference>
<organism evidence="1 2">
    <name type="scientific">Candidatus Falkowbacteria bacterium GW2011_GWE1_38_31</name>
    <dbReference type="NCBI Taxonomy" id="1618638"/>
    <lineage>
        <taxon>Bacteria</taxon>
        <taxon>Candidatus Falkowiibacteriota</taxon>
    </lineage>
</organism>
<dbReference type="InterPro" id="IPR036237">
    <property type="entry name" value="Xyl_isomerase-like_sf"/>
</dbReference>
<gene>
    <name evidence="1" type="ORF">US91_C0004G0061</name>
</gene>
<dbReference type="SUPFAM" id="SSF51658">
    <property type="entry name" value="Xylose isomerase-like"/>
    <property type="match status" value="1"/>
</dbReference>
<evidence type="ECO:0000313" key="2">
    <source>
        <dbReference type="Proteomes" id="UP000034022"/>
    </source>
</evidence>
<proteinExistence type="predicted"/>
<dbReference type="EMBL" id="LBUU01000004">
    <property type="protein sequence ID" value="KKQ70576.1"/>
    <property type="molecule type" value="Genomic_DNA"/>
</dbReference>